<dbReference type="Proteomes" id="UP000006906">
    <property type="component" value="Chromosome 2"/>
</dbReference>
<dbReference type="PANTHER" id="PTHR47260:SF1">
    <property type="entry name" value="UPF0644 PROTEIN PB2B4.06"/>
    <property type="match status" value="1"/>
</dbReference>
<dbReference type="Gramene" id="PNW86609">
    <property type="protein sequence ID" value="PNW86609"/>
    <property type="gene ID" value="CHLRE_02g093600v5"/>
</dbReference>
<dbReference type="EMBL" id="CM008963">
    <property type="protein sequence ID" value="PNW86609.1"/>
    <property type="molecule type" value="Genomic_DNA"/>
</dbReference>
<dbReference type="InterPro" id="IPR029069">
    <property type="entry name" value="HotDog_dom_sf"/>
</dbReference>
<evidence type="ECO:0000313" key="2">
    <source>
        <dbReference type="EMBL" id="PNW86609.1"/>
    </source>
</evidence>
<accession>A0A2K3E1F9</accession>
<evidence type="ECO:0000313" key="3">
    <source>
        <dbReference type="Proteomes" id="UP000006906"/>
    </source>
</evidence>
<dbReference type="Pfam" id="PF03061">
    <property type="entry name" value="4HBT"/>
    <property type="match status" value="1"/>
</dbReference>
<dbReference type="SUPFAM" id="SSF54637">
    <property type="entry name" value="Thioesterase/thiol ester dehydrase-isomerase"/>
    <property type="match status" value="1"/>
</dbReference>
<dbReference type="PANTHER" id="PTHR47260">
    <property type="entry name" value="UPF0644 PROTEIN PB2B4.06"/>
    <property type="match status" value="1"/>
</dbReference>
<dbReference type="GeneID" id="5727519"/>
<keyword evidence="3" id="KW-1185">Reference proteome</keyword>
<reference evidence="2 3" key="1">
    <citation type="journal article" date="2007" name="Science">
        <title>The Chlamydomonas genome reveals the evolution of key animal and plant functions.</title>
        <authorList>
            <person name="Merchant S.S."/>
            <person name="Prochnik S.E."/>
            <person name="Vallon O."/>
            <person name="Harris E.H."/>
            <person name="Karpowicz S.J."/>
            <person name="Witman G.B."/>
            <person name="Terry A."/>
            <person name="Salamov A."/>
            <person name="Fritz-Laylin L.K."/>
            <person name="Marechal-Drouard L."/>
            <person name="Marshall W.F."/>
            <person name="Qu L.H."/>
            <person name="Nelson D.R."/>
            <person name="Sanderfoot A.A."/>
            <person name="Spalding M.H."/>
            <person name="Kapitonov V.V."/>
            <person name="Ren Q."/>
            <person name="Ferris P."/>
            <person name="Lindquist E."/>
            <person name="Shapiro H."/>
            <person name="Lucas S.M."/>
            <person name="Grimwood J."/>
            <person name="Schmutz J."/>
            <person name="Cardol P."/>
            <person name="Cerutti H."/>
            <person name="Chanfreau G."/>
            <person name="Chen C.L."/>
            <person name="Cognat V."/>
            <person name="Croft M.T."/>
            <person name="Dent R."/>
            <person name="Dutcher S."/>
            <person name="Fernandez E."/>
            <person name="Fukuzawa H."/>
            <person name="Gonzalez-Ballester D."/>
            <person name="Gonzalez-Halphen D."/>
            <person name="Hallmann A."/>
            <person name="Hanikenne M."/>
            <person name="Hippler M."/>
            <person name="Inwood W."/>
            <person name="Jabbari K."/>
            <person name="Kalanon M."/>
            <person name="Kuras R."/>
            <person name="Lefebvre P.A."/>
            <person name="Lemaire S.D."/>
            <person name="Lobanov A.V."/>
            <person name="Lohr M."/>
            <person name="Manuell A."/>
            <person name="Meier I."/>
            <person name="Mets L."/>
            <person name="Mittag M."/>
            <person name="Mittelmeier T."/>
            <person name="Moroney J.V."/>
            <person name="Moseley J."/>
            <person name="Napoli C."/>
            <person name="Nedelcu A.M."/>
            <person name="Niyogi K."/>
            <person name="Novoselov S.V."/>
            <person name="Paulsen I.T."/>
            <person name="Pazour G."/>
            <person name="Purton S."/>
            <person name="Ral J.P."/>
            <person name="Riano-Pachon D.M."/>
            <person name="Riekhof W."/>
            <person name="Rymarquis L."/>
            <person name="Schroda M."/>
            <person name="Stern D."/>
            <person name="Umen J."/>
            <person name="Willows R."/>
            <person name="Wilson N."/>
            <person name="Zimmer S.L."/>
            <person name="Allmer J."/>
            <person name="Balk J."/>
            <person name="Bisova K."/>
            <person name="Chen C.J."/>
            <person name="Elias M."/>
            <person name="Gendler K."/>
            <person name="Hauser C."/>
            <person name="Lamb M.R."/>
            <person name="Ledford H."/>
            <person name="Long J.C."/>
            <person name="Minagawa J."/>
            <person name="Page M.D."/>
            <person name="Pan J."/>
            <person name="Pootakham W."/>
            <person name="Roje S."/>
            <person name="Rose A."/>
            <person name="Stahlberg E."/>
            <person name="Terauchi A.M."/>
            <person name="Yang P."/>
            <person name="Ball S."/>
            <person name="Bowler C."/>
            <person name="Dieckmann C.L."/>
            <person name="Gladyshev V.N."/>
            <person name="Green P."/>
            <person name="Jorgensen R."/>
            <person name="Mayfield S."/>
            <person name="Mueller-Roeber B."/>
            <person name="Rajamani S."/>
            <person name="Sayre R.T."/>
            <person name="Brokstein P."/>
            <person name="Dubchak I."/>
            <person name="Goodstein D."/>
            <person name="Hornick L."/>
            <person name="Huang Y.W."/>
            <person name="Jhaveri J."/>
            <person name="Luo Y."/>
            <person name="Martinez D."/>
            <person name="Ngau W.C."/>
            <person name="Otillar B."/>
            <person name="Poliakov A."/>
            <person name="Porter A."/>
            <person name="Szajkowski L."/>
            <person name="Werner G."/>
            <person name="Zhou K."/>
            <person name="Grigoriev I.V."/>
            <person name="Rokhsar D.S."/>
            <person name="Grossman A.R."/>
        </authorList>
    </citation>
    <scope>NUCLEOTIDE SEQUENCE [LARGE SCALE GENOMIC DNA]</scope>
    <source>
        <strain evidence="3">CC-503</strain>
    </source>
</reference>
<dbReference type="ExpressionAtlas" id="A0A2K3E1F9">
    <property type="expression patterns" value="baseline and differential"/>
</dbReference>
<dbReference type="RefSeq" id="XP_042927105.1">
    <property type="nucleotide sequence ID" value="XM_043059471.1"/>
</dbReference>
<dbReference type="OrthoDB" id="506431at2759"/>
<dbReference type="InterPro" id="IPR052061">
    <property type="entry name" value="PTE-AB_protein"/>
</dbReference>
<dbReference type="Gene3D" id="3.10.129.10">
    <property type="entry name" value="Hotdog Thioesterase"/>
    <property type="match status" value="1"/>
</dbReference>
<feature type="domain" description="Thioesterase" evidence="1">
    <location>
        <begin position="177"/>
        <end position="262"/>
    </location>
</feature>
<dbReference type="AlphaFoldDB" id="A0A2K3E1F9"/>
<organism evidence="2 3">
    <name type="scientific">Chlamydomonas reinhardtii</name>
    <name type="common">Chlamydomonas smithii</name>
    <dbReference type="NCBI Taxonomy" id="3055"/>
    <lineage>
        <taxon>Eukaryota</taxon>
        <taxon>Viridiplantae</taxon>
        <taxon>Chlorophyta</taxon>
        <taxon>core chlorophytes</taxon>
        <taxon>Chlorophyceae</taxon>
        <taxon>CS clade</taxon>
        <taxon>Chlamydomonadales</taxon>
        <taxon>Chlamydomonadaceae</taxon>
        <taxon>Chlamydomonas</taxon>
    </lineage>
</organism>
<dbReference type="STRING" id="3055.A0A2K3E1F9"/>
<dbReference type="KEGG" id="cre:CHLRE_02g093600v5"/>
<gene>
    <name evidence="2" type="ORF">CHLRE_02g093600v5</name>
</gene>
<dbReference type="InterPro" id="IPR006683">
    <property type="entry name" value="Thioestr_dom"/>
</dbReference>
<evidence type="ECO:0000259" key="1">
    <source>
        <dbReference type="Pfam" id="PF03061"/>
    </source>
</evidence>
<protein>
    <recommendedName>
        <fullName evidence="1">Thioesterase domain-containing protein</fullName>
    </recommendedName>
</protein>
<dbReference type="InParanoid" id="A0A2K3E1F9"/>
<sequence length="292" mass="30881">MASLYEAVELPTISGQVGRCVPQNGTDLTPELTVASLLTAALESFVPESVGRAYHAVRACTLGRTPLSNVVWLHQLEAANGCTLVLDRHGLTARGGLLPDDHLFKFMARNGLIKDNRVIWAPEYPLLPSAPLRPAAAAAPTTEMAAVAAAGAQQQPSCAATVLNVYALATDVCGHKGVVHGGLSSALLDESFGYLLYLLASTAAEKESRALRPELPSAALKSAMTAHLEVDFVRPLLPESVVVCVAQVEKVEGRKVWLRAELLSRAPTAAVPGEAAPVVYARGRALFVTPRH</sequence>
<proteinExistence type="predicted"/>
<name>A0A2K3E1F9_CHLRE</name>
<dbReference type="CDD" id="cd03443">
    <property type="entry name" value="PaaI_thioesterase"/>
    <property type="match status" value="1"/>
</dbReference>